<comment type="similarity">
    <text evidence="1">Belongs to the FAM136 family.</text>
</comment>
<evidence type="ECO:0000313" key="2">
    <source>
        <dbReference type="EMBL" id="KAL3286315.1"/>
    </source>
</evidence>
<dbReference type="Pfam" id="PF05811">
    <property type="entry name" value="DUF842"/>
    <property type="match status" value="1"/>
</dbReference>
<evidence type="ECO:0000313" key="3">
    <source>
        <dbReference type="Proteomes" id="UP001516400"/>
    </source>
</evidence>
<gene>
    <name evidence="2" type="ORF">HHI36_000824</name>
</gene>
<dbReference type="AlphaFoldDB" id="A0ABD2P5V6"/>
<keyword evidence="3" id="KW-1185">Reference proteome</keyword>
<dbReference type="Proteomes" id="UP001516400">
    <property type="component" value="Unassembled WGS sequence"/>
</dbReference>
<dbReference type="PANTHER" id="PTHR21096:SF0">
    <property type="entry name" value="PROTEIN FAM136A"/>
    <property type="match status" value="1"/>
</dbReference>
<name>A0ABD2P5V6_9CUCU</name>
<dbReference type="PANTHER" id="PTHR21096">
    <property type="entry name" value="PROTEIN FAM136A"/>
    <property type="match status" value="1"/>
</dbReference>
<organism evidence="2 3">
    <name type="scientific">Cryptolaemus montrouzieri</name>
    <dbReference type="NCBI Taxonomy" id="559131"/>
    <lineage>
        <taxon>Eukaryota</taxon>
        <taxon>Metazoa</taxon>
        <taxon>Ecdysozoa</taxon>
        <taxon>Arthropoda</taxon>
        <taxon>Hexapoda</taxon>
        <taxon>Insecta</taxon>
        <taxon>Pterygota</taxon>
        <taxon>Neoptera</taxon>
        <taxon>Endopterygota</taxon>
        <taxon>Coleoptera</taxon>
        <taxon>Polyphaga</taxon>
        <taxon>Cucujiformia</taxon>
        <taxon>Coccinelloidea</taxon>
        <taxon>Coccinellidae</taxon>
        <taxon>Scymninae</taxon>
        <taxon>Scymnini</taxon>
        <taxon>Cryptolaemus</taxon>
    </lineage>
</organism>
<comment type="caution">
    <text evidence="2">The sequence shown here is derived from an EMBL/GenBank/DDBJ whole genome shotgun (WGS) entry which is preliminary data.</text>
</comment>
<sequence length="161" mass="18642">MVEAQRQRIEQEMTKIINELDLEYLRKMQADMHRCAAKCCDNKSTSLEGVQKCVDRCSTTLNWAQNYVQTNLTQLQNKLQRCVLDCNDDIKVKMGPNPTDQEVEKFTALFEDCAKNCVDKQIDYMPSLLRKMKIDISKNMGISFETYRSKIINVSSCLLII</sequence>
<dbReference type="EMBL" id="JABFTP020000185">
    <property type="protein sequence ID" value="KAL3286315.1"/>
    <property type="molecule type" value="Genomic_DNA"/>
</dbReference>
<reference evidence="2 3" key="1">
    <citation type="journal article" date="2021" name="BMC Biol.">
        <title>Horizontally acquired antibacterial genes associated with adaptive radiation of ladybird beetles.</title>
        <authorList>
            <person name="Li H.S."/>
            <person name="Tang X.F."/>
            <person name="Huang Y.H."/>
            <person name="Xu Z.Y."/>
            <person name="Chen M.L."/>
            <person name="Du X.Y."/>
            <person name="Qiu B.Y."/>
            <person name="Chen P.T."/>
            <person name="Zhang W."/>
            <person name="Slipinski A."/>
            <person name="Escalona H.E."/>
            <person name="Waterhouse R.M."/>
            <person name="Zwick A."/>
            <person name="Pang H."/>
        </authorList>
    </citation>
    <scope>NUCLEOTIDE SEQUENCE [LARGE SCALE GENOMIC DNA]</scope>
    <source>
        <strain evidence="2">SYSU2018</strain>
    </source>
</reference>
<proteinExistence type="inferred from homology"/>
<dbReference type="InterPro" id="IPR008560">
    <property type="entry name" value="DUF842_euk"/>
</dbReference>
<evidence type="ECO:0008006" key="4">
    <source>
        <dbReference type="Google" id="ProtNLM"/>
    </source>
</evidence>
<protein>
    <recommendedName>
        <fullName evidence="4">Protein FAM136A</fullName>
    </recommendedName>
</protein>
<evidence type="ECO:0000256" key="1">
    <source>
        <dbReference type="ARBA" id="ARBA00009952"/>
    </source>
</evidence>
<accession>A0ABD2P5V6</accession>